<reference evidence="5" key="1">
    <citation type="submission" date="2022-10" db="EMBL/GenBank/DDBJ databases">
        <title>The complete genomes of actinobacterial strains from the NBC collection.</title>
        <authorList>
            <person name="Joergensen T.S."/>
            <person name="Alvarez Arevalo M."/>
            <person name="Sterndorff E.B."/>
            <person name="Faurdal D."/>
            <person name="Vuksanovic O."/>
            <person name="Mourched A.-S."/>
            <person name="Charusanti P."/>
            <person name="Shaw S."/>
            <person name="Blin K."/>
            <person name="Weber T."/>
        </authorList>
    </citation>
    <scope>NUCLEOTIDE SEQUENCE</scope>
    <source>
        <strain evidence="5">NBC_01482</strain>
    </source>
</reference>
<proteinExistence type="inferred from homology"/>
<organism evidence="5 6">
    <name type="scientific">Nocardia vinacea</name>
    <dbReference type="NCBI Taxonomy" id="96468"/>
    <lineage>
        <taxon>Bacteria</taxon>
        <taxon>Bacillati</taxon>
        <taxon>Actinomycetota</taxon>
        <taxon>Actinomycetes</taxon>
        <taxon>Mycobacteriales</taxon>
        <taxon>Nocardiaceae</taxon>
        <taxon>Nocardia</taxon>
    </lineage>
</organism>
<feature type="region of interest" description="Disordered" evidence="4">
    <location>
        <begin position="1"/>
        <end position="24"/>
    </location>
</feature>
<evidence type="ECO:0000256" key="2">
    <source>
        <dbReference type="ARBA" id="ARBA00022679"/>
    </source>
</evidence>
<accession>A0ABZ1YX19</accession>
<evidence type="ECO:0000313" key="5">
    <source>
        <dbReference type="EMBL" id="WUV47847.1"/>
    </source>
</evidence>
<keyword evidence="3" id="KW-0028">Amino-acid biosynthesis</keyword>
<comment type="similarity">
    <text evidence="1 3">Belongs to the class-II DAHP synthase family.</text>
</comment>
<dbReference type="PANTHER" id="PTHR21337">
    <property type="entry name" value="PHOSPHO-2-DEHYDRO-3-DEOXYHEPTONATE ALDOLASE 1, 2"/>
    <property type="match status" value="1"/>
</dbReference>
<evidence type="ECO:0000313" key="6">
    <source>
        <dbReference type="Proteomes" id="UP001432062"/>
    </source>
</evidence>
<dbReference type="InterPro" id="IPR002480">
    <property type="entry name" value="DAHP_synth_2"/>
</dbReference>
<name>A0ABZ1YX19_9NOCA</name>
<dbReference type="EMBL" id="CP109441">
    <property type="protein sequence ID" value="WUV47847.1"/>
    <property type="molecule type" value="Genomic_DNA"/>
</dbReference>
<dbReference type="EC" id="2.5.1.54" evidence="3"/>
<feature type="region of interest" description="Disordered" evidence="4">
    <location>
        <begin position="193"/>
        <end position="225"/>
    </location>
</feature>
<dbReference type="SUPFAM" id="SSF51569">
    <property type="entry name" value="Aldolase"/>
    <property type="match status" value="1"/>
</dbReference>
<dbReference type="Gene3D" id="3.40.1410.10">
    <property type="entry name" value="Chorismate lyase-like"/>
    <property type="match status" value="1"/>
</dbReference>
<dbReference type="Proteomes" id="UP001432062">
    <property type="component" value="Chromosome"/>
</dbReference>
<dbReference type="Gene3D" id="3.20.20.70">
    <property type="entry name" value="Aldolase class I"/>
    <property type="match status" value="1"/>
</dbReference>
<dbReference type="InterPro" id="IPR028978">
    <property type="entry name" value="Chorismate_lyase_/UTRA_dom_sf"/>
</dbReference>
<evidence type="ECO:0000256" key="3">
    <source>
        <dbReference type="RuleBase" id="RU363071"/>
    </source>
</evidence>
<gene>
    <name evidence="5" type="ORF">OG563_06340</name>
</gene>
<keyword evidence="3" id="KW-0057">Aromatic amino acid biosynthesis</keyword>
<comment type="catalytic activity">
    <reaction evidence="3">
        <text>D-erythrose 4-phosphate + phosphoenolpyruvate + H2O = 7-phospho-2-dehydro-3-deoxy-D-arabino-heptonate + phosphate</text>
        <dbReference type="Rhea" id="RHEA:14717"/>
        <dbReference type="ChEBI" id="CHEBI:15377"/>
        <dbReference type="ChEBI" id="CHEBI:16897"/>
        <dbReference type="ChEBI" id="CHEBI:43474"/>
        <dbReference type="ChEBI" id="CHEBI:58394"/>
        <dbReference type="ChEBI" id="CHEBI:58702"/>
        <dbReference type="EC" id="2.5.1.54"/>
    </reaction>
</comment>
<keyword evidence="6" id="KW-1185">Reference proteome</keyword>
<evidence type="ECO:0000256" key="1">
    <source>
        <dbReference type="ARBA" id="ARBA00008911"/>
    </source>
</evidence>
<evidence type="ECO:0000256" key="4">
    <source>
        <dbReference type="SAM" id="MobiDB-lite"/>
    </source>
</evidence>
<dbReference type="InterPro" id="IPR013785">
    <property type="entry name" value="Aldolase_TIM"/>
</dbReference>
<dbReference type="GO" id="GO:0003849">
    <property type="term" value="F:3-deoxy-7-phosphoheptulonate synthase activity"/>
    <property type="evidence" value="ECO:0007669"/>
    <property type="project" value="UniProtKB-EC"/>
</dbReference>
<protein>
    <recommendedName>
        <fullName evidence="3">Phospho-2-dehydro-3-deoxyheptonate aldolase</fullName>
        <ecNumber evidence="3">2.5.1.54</ecNumber>
    </recommendedName>
</protein>
<dbReference type="PANTHER" id="PTHR21337:SF0">
    <property type="entry name" value="PHOSPHO-2-DEHYDRO-3-DEOXYHEPTONATE ALDOLASE"/>
    <property type="match status" value="1"/>
</dbReference>
<dbReference type="Pfam" id="PF01474">
    <property type="entry name" value="DAHP_synth_2"/>
    <property type="match status" value="1"/>
</dbReference>
<sequence>MTITRSDPEPPGDSSVGGSGPRTATQQIARFGHPITRRLLASDGFTQPRLEAILGTDLQVRVLRQDELAAEQLPATVSDALRLAGPDRVIVRRSCLINADMVTASMNYVVAVSGPAAAAGTDDLHVPIGRGLISRGVSQRRHVLRAGVTRWPDGRLCAAKAYVIMLGDHQPLCYIREIFNPSVVPPEHAPISNEDLSWADEPDYTRSQTPARRGGCDTEPARTSKPCSRALPALVHPRESDSLTTDLAAAARGQAFVVHLGARTSTALDVATLPARRALAIGAAAVLKHGLDTPIVTIGQLRYDGESCWTPANSGAAARDRLPEGYRRAAALLESWRVSNPPIALCTDMLRSAADHYPASVARDLLVEVAAMLPIAASAPAASRELYSSIAPLHISRAAKPCDSNATRRRLKRPEWDRSTQLLWIGNRNHEFTHQHLSFAARVRNPLAVTLGPTATPDDVEFLCRYLNPERRPGRLTLVPALSGTRTADALPALFEAAARFATPVGWVCDPMHADDPATAIHTFVSACRTTGTAPGGLHLDCEPRSRLDTRLDTGRALHCVITTLSAMWAS</sequence>
<dbReference type="RefSeq" id="WP_329412061.1">
    <property type="nucleotide sequence ID" value="NZ_CP109441.1"/>
</dbReference>
<dbReference type="SUPFAM" id="SSF64288">
    <property type="entry name" value="Chorismate lyase-like"/>
    <property type="match status" value="1"/>
</dbReference>
<keyword evidence="2 3" id="KW-0808">Transferase</keyword>
<comment type="pathway">
    <text evidence="3">Metabolic intermediate biosynthesis; chorismate biosynthesis; chorismate from D-erythrose 4-phosphate and phosphoenolpyruvate: step 1/7.</text>
</comment>